<dbReference type="Gene3D" id="3.40.225.10">
    <property type="entry name" value="Class II aldolase/adducin N-terminal domain"/>
    <property type="match status" value="1"/>
</dbReference>
<dbReference type="GO" id="GO:0046872">
    <property type="term" value="F:metal ion binding"/>
    <property type="evidence" value="ECO:0007669"/>
    <property type="project" value="UniProtKB-KW"/>
</dbReference>
<dbReference type="PANTHER" id="PTHR22789:SF0">
    <property type="entry name" value="3-OXO-TETRONATE 4-PHOSPHATE DECARBOXYLASE-RELATED"/>
    <property type="match status" value="1"/>
</dbReference>
<dbReference type="InterPro" id="IPR050197">
    <property type="entry name" value="Aldolase_class_II_sugar_metab"/>
</dbReference>
<dbReference type="RefSeq" id="WP_197348743.1">
    <property type="nucleotide sequence ID" value="NZ_CP048882.1"/>
</dbReference>
<dbReference type="GO" id="GO:0005829">
    <property type="term" value="C:cytosol"/>
    <property type="evidence" value="ECO:0007669"/>
    <property type="project" value="TreeGrafter"/>
</dbReference>
<dbReference type="Proteomes" id="UP000595046">
    <property type="component" value="Chromosome"/>
</dbReference>
<dbReference type="SUPFAM" id="SSF53639">
    <property type="entry name" value="AraD/HMP-PK domain-like"/>
    <property type="match status" value="1"/>
</dbReference>
<evidence type="ECO:0000256" key="2">
    <source>
        <dbReference type="ARBA" id="ARBA00023239"/>
    </source>
</evidence>
<evidence type="ECO:0000256" key="1">
    <source>
        <dbReference type="ARBA" id="ARBA00022723"/>
    </source>
</evidence>
<dbReference type="InterPro" id="IPR036409">
    <property type="entry name" value="Aldolase_II/adducin_N_sf"/>
</dbReference>
<dbReference type="GO" id="GO:0019323">
    <property type="term" value="P:pentose catabolic process"/>
    <property type="evidence" value="ECO:0007669"/>
    <property type="project" value="TreeGrafter"/>
</dbReference>
<organism evidence="4 5">
    <name type="scientific">Streptomyces bathyalis</name>
    <dbReference type="NCBI Taxonomy" id="2710756"/>
    <lineage>
        <taxon>Bacteria</taxon>
        <taxon>Bacillati</taxon>
        <taxon>Actinomycetota</taxon>
        <taxon>Actinomycetes</taxon>
        <taxon>Kitasatosporales</taxon>
        <taxon>Streptomycetaceae</taxon>
        <taxon>Streptomyces</taxon>
    </lineage>
</organism>
<feature type="domain" description="Class II aldolase/adducin N-terminal" evidence="3">
    <location>
        <begin position="6"/>
        <end position="185"/>
    </location>
</feature>
<dbReference type="PANTHER" id="PTHR22789">
    <property type="entry name" value="FUCULOSE PHOSPHATE ALDOLASE"/>
    <property type="match status" value="1"/>
</dbReference>
<keyword evidence="5" id="KW-1185">Reference proteome</keyword>
<dbReference type="Pfam" id="PF00596">
    <property type="entry name" value="Aldolase_II"/>
    <property type="match status" value="1"/>
</dbReference>
<accession>A0A7T1T2N9</accession>
<reference evidence="5" key="1">
    <citation type="submission" date="2020-02" db="EMBL/GenBank/DDBJ databases">
        <title>Streptomyces sp. ASO4wet.</title>
        <authorList>
            <person name="Risdian C."/>
            <person name="Landwehr W."/>
            <person name="Schupp P."/>
            <person name="Wink J."/>
        </authorList>
    </citation>
    <scope>NUCLEOTIDE SEQUENCE [LARGE SCALE GENOMIC DNA]</scope>
    <source>
        <strain evidence="5">ASO4wet</strain>
    </source>
</reference>
<protein>
    <submittedName>
        <fullName evidence="4">Class II aldolase/adducin family protein</fullName>
    </submittedName>
</protein>
<dbReference type="EMBL" id="CP048882">
    <property type="protein sequence ID" value="QPP05238.1"/>
    <property type="molecule type" value="Genomic_DNA"/>
</dbReference>
<dbReference type="KEGG" id="sbat:G4Z16_01245"/>
<name>A0A7T1T2N9_9ACTN</name>
<evidence type="ECO:0000313" key="5">
    <source>
        <dbReference type="Proteomes" id="UP000595046"/>
    </source>
</evidence>
<dbReference type="InterPro" id="IPR001303">
    <property type="entry name" value="Aldolase_II/adducin_N"/>
</dbReference>
<evidence type="ECO:0000313" key="4">
    <source>
        <dbReference type="EMBL" id="QPP05238.1"/>
    </source>
</evidence>
<evidence type="ECO:0000259" key="3">
    <source>
        <dbReference type="SMART" id="SM01007"/>
    </source>
</evidence>
<proteinExistence type="predicted"/>
<sequence length="230" mass="24142">MTDGVDQLVEAYHALGNAGHGDLVWGHIALRDGSTGGFWMKAAGWGFEEVTRDRLVLLSSEGSVLAGKGPRHVEWPIHAEILRARPEVSAVVHTHAGAAVVFASLATPLRAISHDGVPFATPDVPRFTDTADLIRSSDLGAGLAATLADANGVLIPGHGLVTASATLAEAAMYAVLLDRACANQLRALQAGGPLLWSDASEVAAKQAMWTPASLASGFDYLVRRAHESRR</sequence>
<keyword evidence="1" id="KW-0479">Metal-binding</keyword>
<dbReference type="SMART" id="SM01007">
    <property type="entry name" value="Aldolase_II"/>
    <property type="match status" value="1"/>
</dbReference>
<dbReference type="GO" id="GO:0016832">
    <property type="term" value="F:aldehyde-lyase activity"/>
    <property type="evidence" value="ECO:0007669"/>
    <property type="project" value="TreeGrafter"/>
</dbReference>
<dbReference type="AlphaFoldDB" id="A0A7T1T2N9"/>
<keyword evidence="2" id="KW-0456">Lyase</keyword>
<gene>
    <name evidence="4" type="ORF">G4Z16_01245</name>
</gene>